<dbReference type="GO" id="GO:0003677">
    <property type="term" value="F:DNA binding"/>
    <property type="evidence" value="ECO:0007669"/>
    <property type="project" value="InterPro"/>
</dbReference>
<dbReference type="Gene3D" id="1.25.40.10">
    <property type="entry name" value="Tetratricopeptide repeat domain"/>
    <property type="match status" value="1"/>
</dbReference>
<dbReference type="EMBL" id="BHZD01000001">
    <property type="protein sequence ID" value="GCD45206.1"/>
    <property type="molecule type" value="Genomic_DNA"/>
</dbReference>
<reference evidence="2 3" key="1">
    <citation type="submission" date="2018-11" db="EMBL/GenBank/DDBJ databases">
        <title>Whole genome sequence of Streptomyces paromomycinus NBRC 15454(T).</title>
        <authorList>
            <person name="Komaki H."/>
            <person name="Tamura T."/>
        </authorList>
    </citation>
    <scope>NUCLEOTIDE SEQUENCE [LARGE SCALE GENOMIC DNA]</scope>
    <source>
        <strain evidence="2 3">NBRC 15454</strain>
    </source>
</reference>
<dbReference type="SUPFAM" id="SSF47413">
    <property type="entry name" value="lambda repressor-like DNA-binding domains"/>
    <property type="match status" value="1"/>
</dbReference>
<feature type="domain" description="HTH cro/C1-type" evidence="1">
    <location>
        <begin position="13"/>
        <end position="67"/>
    </location>
</feature>
<dbReference type="PROSITE" id="PS50943">
    <property type="entry name" value="HTH_CROC1"/>
    <property type="match status" value="1"/>
</dbReference>
<dbReference type="SMART" id="SM00530">
    <property type="entry name" value="HTH_XRE"/>
    <property type="match status" value="1"/>
</dbReference>
<gene>
    <name evidence="2" type="ORF">GKJPGBOP_04928</name>
</gene>
<dbReference type="RefSeq" id="WP_125055846.1">
    <property type="nucleotide sequence ID" value="NZ_BHZD01000001.1"/>
</dbReference>
<protein>
    <submittedName>
        <fullName evidence="2">Transcriptional regulator</fullName>
    </submittedName>
</protein>
<proteinExistence type="predicted"/>
<evidence type="ECO:0000313" key="2">
    <source>
        <dbReference type="EMBL" id="GCD45206.1"/>
    </source>
</evidence>
<keyword evidence="3" id="KW-1185">Reference proteome</keyword>
<dbReference type="SUPFAM" id="SSF48452">
    <property type="entry name" value="TPR-like"/>
    <property type="match status" value="1"/>
</dbReference>
<organism evidence="2 3">
    <name type="scientific">Streptomyces paromomycinus</name>
    <name type="common">Streptomyces rimosus subsp. paromomycinus</name>
    <dbReference type="NCBI Taxonomy" id="92743"/>
    <lineage>
        <taxon>Bacteria</taxon>
        <taxon>Bacillati</taxon>
        <taxon>Actinomycetota</taxon>
        <taxon>Actinomycetes</taxon>
        <taxon>Kitasatosporales</taxon>
        <taxon>Streptomycetaceae</taxon>
        <taxon>Streptomyces</taxon>
    </lineage>
</organism>
<accession>A0A401W7A3</accession>
<dbReference type="Pfam" id="PF04149">
    <property type="entry name" value="DUF397"/>
    <property type="match status" value="1"/>
</dbReference>
<dbReference type="Pfam" id="PF01381">
    <property type="entry name" value="HTH_3"/>
    <property type="match status" value="1"/>
</dbReference>
<comment type="caution">
    <text evidence="2">The sequence shown here is derived from an EMBL/GenBank/DDBJ whole genome shotgun (WGS) entry which is preliminary data.</text>
</comment>
<dbReference type="InterPro" id="IPR011990">
    <property type="entry name" value="TPR-like_helical_dom_sf"/>
</dbReference>
<evidence type="ECO:0000313" key="3">
    <source>
        <dbReference type="Proteomes" id="UP000286746"/>
    </source>
</evidence>
<name>A0A401W7A3_STREY</name>
<dbReference type="AlphaFoldDB" id="A0A401W7A3"/>
<sequence length="496" mass="53381">MGTTTELAPGANLAALRKARGMSQTQLASRANISVSLLSKIEVGDRALTSAVAAALGKPMGLSMAEVPGRASVSQDDEQRLADLRSAIRDYDLPRQHEVHEAGIVTALETARRHRDAAEVNRLLALLPPLLRSATTYAHTVNTAAAWMALAEVYSSVYWLAARHRWMDMAELAVTRQRWAVEQQPDPLGVAIAARDRAGAYLNGGDFEGGLTIIDRAIAKAQSGLSGQDRAFAVGVLNLRGMTLAGRLNDKQEGRREAERHIASAREAAEWFDDRDWHRHNMIFGPRNTTTHVLATRLDLGRPREALEAAENLDTALSGLPATRVGPTKMNLARAQLDVGDRDGALESLSAAWDAAPQMARIHPTAREVFRVLSSLHRRSKPELLRLSKLSGITSSGRARTGVVVLRRPYDSHGARREVRAANGGIVKPYLPFPWVKSTHSSPDGGNCLEWSPASGIATGAVPVRDSKAPDGPTLTIPSAAFAEFIAGVKAGAFSA</sequence>
<dbReference type="Proteomes" id="UP000286746">
    <property type="component" value="Unassembled WGS sequence"/>
</dbReference>
<dbReference type="InterPro" id="IPR001387">
    <property type="entry name" value="Cro/C1-type_HTH"/>
</dbReference>
<evidence type="ECO:0000259" key="1">
    <source>
        <dbReference type="PROSITE" id="PS50943"/>
    </source>
</evidence>
<dbReference type="InterPro" id="IPR010982">
    <property type="entry name" value="Lambda_DNA-bd_dom_sf"/>
</dbReference>
<dbReference type="CDD" id="cd00093">
    <property type="entry name" value="HTH_XRE"/>
    <property type="match status" value="1"/>
</dbReference>
<dbReference type="Gene3D" id="1.10.260.40">
    <property type="entry name" value="lambda repressor-like DNA-binding domains"/>
    <property type="match status" value="1"/>
</dbReference>
<dbReference type="InterPro" id="IPR007278">
    <property type="entry name" value="DUF397"/>
</dbReference>